<feature type="region of interest" description="Disordered" evidence="8">
    <location>
        <begin position="389"/>
        <end position="415"/>
    </location>
</feature>
<organism evidence="10 11">
    <name type="scientific">Pseudozyma hubeiensis (strain SY62)</name>
    <name type="common">Yeast</name>
    <dbReference type="NCBI Taxonomy" id="1305764"/>
    <lineage>
        <taxon>Eukaryota</taxon>
        <taxon>Fungi</taxon>
        <taxon>Dikarya</taxon>
        <taxon>Basidiomycota</taxon>
        <taxon>Ustilaginomycotina</taxon>
        <taxon>Ustilaginomycetes</taxon>
        <taxon>Ustilaginales</taxon>
        <taxon>Ustilaginaceae</taxon>
        <taxon>Pseudozyma</taxon>
    </lineage>
</organism>
<keyword evidence="5" id="KW-0862">Zinc</keyword>
<evidence type="ECO:0000256" key="1">
    <source>
        <dbReference type="ARBA" id="ARBA00004123"/>
    </source>
</evidence>
<dbReference type="CDD" id="cd12148">
    <property type="entry name" value="fungal_TF_MHR"/>
    <property type="match status" value="1"/>
</dbReference>
<protein>
    <recommendedName>
        <fullName evidence="9">C2H2-type domain-containing protein</fullName>
    </recommendedName>
</protein>
<dbReference type="HOGENOM" id="CLU_251009_0_0_1"/>
<dbReference type="SUPFAM" id="SSF57667">
    <property type="entry name" value="beta-beta-alpha zinc fingers"/>
    <property type="match status" value="1"/>
</dbReference>
<dbReference type="STRING" id="1305764.R9P5M9"/>
<keyword evidence="2" id="KW-0479">Metal-binding</keyword>
<keyword evidence="11" id="KW-1185">Reference proteome</keyword>
<dbReference type="RefSeq" id="XP_012190134.1">
    <property type="nucleotide sequence ID" value="XM_012334744.1"/>
</dbReference>
<keyword evidence="4 7" id="KW-0863">Zinc-finger</keyword>
<dbReference type="InterPro" id="IPR051059">
    <property type="entry name" value="VerF-like"/>
</dbReference>
<feature type="region of interest" description="Disordered" evidence="8">
    <location>
        <begin position="982"/>
        <end position="1016"/>
    </location>
</feature>
<evidence type="ECO:0000256" key="6">
    <source>
        <dbReference type="ARBA" id="ARBA00023242"/>
    </source>
</evidence>
<feature type="region of interest" description="Disordered" evidence="8">
    <location>
        <begin position="1065"/>
        <end position="1110"/>
    </location>
</feature>
<dbReference type="eggNOG" id="KOG1721">
    <property type="taxonomic scope" value="Eukaryota"/>
</dbReference>
<dbReference type="PROSITE" id="PS50157">
    <property type="entry name" value="ZINC_FINGER_C2H2_2"/>
    <property type="match status" value="2"/>
</dbReference>
<feature type="compositionally biased region" description="Low complexity" evidence="8">
    <location>
        <begin position="1002"/>
        <end position="1016"/>
    </location>
</feature>
<keyword evidence="3" id="KW-0677">Repeat</keyword>
<dbReference type="GO" id="GO:0006351">
    <property type="term" value="P:DNA-templated transcription"/>
    <property type="evidence" value="ECO:0007669"/>
    <property type="project" value="InterPro"/>
</dbReference>
<dbReference type="EMBL" id="DF238801">
    <property type="protein sequence ID" value="GAC96547.1"/>
    <property type="molecule type" value="Genomic_DNA"/>
</dbReference>
<dbReference type="InterPro" id="IPR013087">
    <property type="entry name" value="Znf_C2H2_type"/>
</dbReference>
<dbReference type="Gene3D" id="3.30.160.60">
    <property type="entry name" value="Classic Zinc Finger"/>
    <property type="match status" value="2"/>
</dbReference>
<dbReference type="InterPro" id="IPR036236">
    <property type="entry name" value="Znf_C2H2_sf"/>
</dbReference>
<dbReference type="GeneID" id="24109413"/>
<feature type="region of interest" description="Disordered" evidence="8">
    <location>
        <begin position="300"/>
        <end position="339"/>
    </location>
</feature>
<dbReference type="GO" id="GO:0008270">
    <property type="term" value="F:zinc ion binding"/>
    <property type="evidence" value="ECO:0007669"/>
    <property type="project" value="UniProtKB-KW"/>
</dbReference>
<evidence type="ECO:0000256" key="3">
    <source>
        <dbReference type="ARBA" id="ARBA00022737"/>
    </source>
</evidence>
<dbReference type="InterPro" id="IPR007219">
    <property type="entry name" value="XnlR_reg_dom"/>
</dbReference>
<gene>
    <name evidence="10" type="ORF">PHSY_004127</name>
</gene>
<dbReference type="Proteomes" id="UP000014071">
    <property type="component" value="Unassembled WGS sequence"/>
</dbReference>
<evidence type="ECO:0000313" key="11">
    <source>
        <dbReference type="Proteomes" id="UP000014071"/>
    </source>
</evidence>
<feature type="region of interest" description="Disordered" evidence="8">
    <location>
        <begin position="353"/>
        <end position="375"/>
    </location>
</feature>
<comment type="subcellular location">
    <subcellularLocation>
        <location evidence="1">Nucleus</location>
    </subcellularLocation>
</comment>
<evidence type="ECO:0000313" key="10">
    <source>
        <dbReference type="EMBL" id="GAC96547.1"/>
    </source>
</evidence>
<sequence length="1171" mass="128942">MRFTCSHCGKAYARTEHLKRHIQSTHHSTEADEAPRIFICDAPGCQKTFRRSDVLARHKRGHATSDNGPMPKKIKRSDSTSSPVDQAPATLQYVETGTYLSPRGASQQSPSETAHVHPQVIANGCFAQTNGLAGGAVQPVQQPVQPLTEQALQQQQLAALDVSLATRTSGMDAEYLPDSALYGSSGISFSFDDWNTQVFGQQDGGRLGWDSLNYKNLTGLDWIFDDGAASLTDASVLSGAMPSTFEEDFAAALDDIGPKPPDSLSRANEKLFERAKGYGGEADPFESLGLINLANTAIDQANGTGGPSTSAAARTGRNPDDDGEWPQDFRPTRRQPPTLEISDYILAVEMEDDMDDQSAQRNFESSESFSEQGSNRHIPLVLIEEYPGDEATASRSKNRSSPTAHARHSETSDPAYQITGKARLNLLEYLRHSCKHPWSVYSFNGNADRFLLTSELEILLSLYFKKVHPYTPILHAASFDPETASPVLLLILITKGLVFYVSEMQARGARTSSLTRLQKRVNTLGPAFSESTRIGTMSAYEADQRGFLDVSINQAWLLQQMFGIGSGNKRLYKLAERNRGGIMTAIRRTGLLNMPGLRLDFSEQPLESIDEQLLERRWRAWIDRESRIRLAWFVFLYDQLYGLYMDISPMLLYTEVTSPFPCDEQLWNAKSAREWYLRIPQHTQSTPKASFIDVLRKLLDPPRHEDIPLRLNRLEAYILSVTLYRIRWDTSKRSVLFGMEAFAHAEQVTLGENHVVDAASGTVAIDAAAANALQGLAEAASYATASLTGSSTSNRSGNLARHSNIALSIDVQLLRFLSKMHFSGPPAFFDRLKDAAGRAGTARRTDAVAELRRWVVDPKNHVAMRGMLLASAQVYDLVRNCFEAMRPDAVVLQSHVCIVSLFHAALILWAYDKLRPHQHEPVTALHRNGPLDHAASELLKARNGSADDILKLSRSQAEALPYLSPAALRTVEESGYIDLVRSGSDVSQGTESADDWHERSSEGTNGSNSSSISDSTVSSRVVEAWSMGAYRSTLDGKPRRWNAASHLIVRVAGIGELRTARKDASTTAQIASEGSSDAGGEVENEMKGSGPTTPSKMRGSKETPFLPDSGRARSVRTSQILLRFASLLRKLDWGLAASFRTILVHMARQEAKAAEAVDQRVPVEAQLKTTV</sequence>
<evidence type="ECO:0000256" key="5">
    <source>
        <dbReference type="ARBA" id="ARBA00022833"/>
    </source>
</evidence>
<accession>R9P5M9</accession>
<dbReference type="PANTHER" id="PTHR40626">
    <property type="entry name" value="MIP31509P"/>
    <property type="match status" value="1"/>
</dbReference>
<keyword evidence="6" id="KW-0539">Nucleus</keyword>
<dbReference type="PANTHER" id="PTHR40626:SF11">
    <property type="entry name" value="ZINC FINGER PROTEIN YPR022C"/>
    <property type="match status" value="1"/>
</dbReference>
<dbReference type="Pfam" id="PF00096">
    <property type="entry name" value="zf-C2H2"/>
    <property type="match status" value="2"/>
</dbReference>
<name>R9P5M9_PSEHS</name>
<dbReference type="GO" id="GO:0005634">
    <property type="term" value="C:nucleus"/>
    <property type="evidence" value="ECO:0007669"/>
    <property type="project" value="UniProtKB-SubCell"/>
</dbReference>
<dbReference type="AlphaFoldDB" id="R9P5M9"/>
<feature type="domain" description="C2H2-type" evidence="9">
    <location>
        <begin position="3"/>
        <end position="31"/>
    </location>
</feature>
<evidence type="ECO:0000256" key="4">
    <source>
        <dbReference type="ARBA" id="ARBA00022771"/>
    </source>
</evidence>
<feature type="compositionally biased region" description="Polar residues" evidence="8">
    <location>
        <begin position="1065"/>
        <end position="1075"/>
    </location>
</feature>
<dbReference type="GO" id="GO:0000981">
    <property type="term" value="F:DNA-binding transcription factor activity, RNA polymerase II-specific"/>
    <property type="evidence" value="ECO:0007669"/>
    <property type="project" value="InterPro"/>
</dbReference>
<feature type="domain" description="C2H2-type" evidence="9">
    <location>
        <begin position="38"/>
        <end position="67"/>
    </location>
</feature>
<feature type="compositionally biased region" description="Polar residues" evidence="8">
    <location>
        <begin position="393"/>
        <end position="403"/>
    </location>
</feature>
<dbReference type="GO" id="GO:0000785">
    <property type="term" value="C:chromatin"/>
    <property type="evidence" value="ECO:0007669"/>
    <property type="project" value="TreeGrafter"/>
</dbReference>
<evidence type="ECO:0000259" key="9">
    <source>
        <dbReference type="PROSITE" id="PS50157"/>
    </source>
</evidence>
<evidence type="ECO:0000256" key="8">
    <source>
        <dbReference type="SAM" id="MobiDB-lite"/>
    </source>
</evidence>
<proteinExistence type="predicted"/>
<evidence type="ECO:0000256" key="2">
    <source>
        <dbReference type="ARBA" id="ARBA00022723"/>
    </source>
</evidence>
<dbReference type="Pfam" id="PF04082">
    <property type="entry name" value="Fungal_trans"/>
    <property type="match status" value="1"/>
</dbReference>
<dbReference type="SMART" id="SM00355">
    <property type="entry name" value="ZnF_C2H2"/>
    <property type="match status" value="2"/>
</dbReference>
<feature type="region of interest" description="Disordered" evidence="8">
    <location>
        <begin position="57"/>
        <end position="86"/>
    </location>
</feature>
<feature type="compositionally biased region" description="Polar residues" evidence="8">
    <location>
        <begin position="300"/>
        <end position="312"/>
    </location>
</feature>
<reference evidence="11" key="1">
    <citation type="journal article" date="2013" name="Genome Announc.">
        <title>Draft genome sequence of the basidiomycetous yeast-like fungus Pseudozyma hubeiensis SY62, which produces an abundant amount of the biosurfactant mannosylerythritol lipids.</title>
        <authorList>
            <person name="Konishi M."/>
            <person name="Hatada Y."/>
            <person name="Horiuchi J."/>
        </authorList>
    </citation>
    <scope>NUCLEOTIDE SEQUENCE [LARGE SCALE GENOMIC DNA]</scope>
    <source>
        <strain evidence="11">SY62</strain>
    </source>
</reference>
<dbReference type="GO" id="GO:0000978">
    <property type="term" value="F:RNA polymerase II cis-regulatory region sequence-specific DNA binding"/>
    <property type="evidence" value="ECO:0007669"/>
    <property type="project" value="InterPro"/>
</dbReference>
<evidence type="ECO:0000256" key="7">
    <source>
        <dbReference type="PROSITE-ProRule" id="PRU00042"/>
    </source>
</evidence>
<dbReference type="OrthoDB" id="1405595at2759"/>
<dbReference type="PROSITE" id="PS00028">
    <property type="entry name" value="ZINC_FINGER_C2H2_1"/>
    <property type="match status" value="2"/>
</dbReference>